<accession>A0A1H2T686</accession>
<protein>
    <recommendedName>
        <fullName evidence="3">Cupin domain-containing protein</fullName>
    </recommendedName>
</protein>
<name>A0A1H2T686_9FLAO</name>
<organism evidence="1 2">
    <name type="scientific">Flavobacterium degerlachei</name>
    <dbReference type="NCBI Taxonomy" id="229203"/>
    <lineage>
        <taxon>Bacteria</taxon>
        <taxon>Pseudomonadati</taxon>
        <taxon>Bacteroidota</taxon>
        <taxon>Flavobacteriia</taxon>
        <taxon>Flavobacteriales</taxon>
        <taxon>Flavobacteriaceae</taxon>
        <taxon>Flavobacterium</taxon>
    </lineage>
</organism>
<dbReference type="InterPro" id="IPR011051">
    <property type="entry name" value="RmlC_Cupin_sf"/>
</dbReference>
<dbReference type="OrthoDB" id="9794443at2"/>
<gene>
    <name evidence="1" type="ORF">SAMN05444338_102270</name>
</gene>
<dbReference type="EMBL" id="FNMV01000002">
    <property type="protein sequence ID" value="SDW39392.1"/>
    <property type="molecule type" value="Genomic_DNA"/>
</dbReference>
<dbReference type="AlphaFoldDB" id="A0A1H2T686"/>
<evidence type="ECO:0000313" key="2">
    <source>
        <dbReference type="Proteomes" id="UP000198569"/>
    </source>
</evidence>
<sequence>MSNIPFQSINWDKIEKIESPGETGTVISQTIQIAGLRIRKVTYSENYQADHWCQKGHIFHCLKGHLISEMESGEETYISEGMSYVVSDNESSHRSISVNGAELLIIDGDFLQ</sequence>
<evidence type="ECO:0000313" key="1">
    <source>
        <dbReference type="EMBL" id="SDW39392.1"/>
    </source>
</evidence>
<keyword evidence="2" id="KW-1185">Reference proteome</keyword>
<proteinExistence type="predicted"/>
<dbReference type="NCBIfam" id="NF038084">
    <property type="entry name" value="DHCW_cupin"/>
    <property type="match status" value="1"/>
</dbReference>
<dbReference type="STRING" id="229203.SAMN05444338_102270"/>
<dbReference type="SUPFAM" id="SSF51182">
    <property type="entry name" value="RmlC-like cupins"/>
    <property type="match status" value="1"/>
</dbReference>
<dbReference type="Proteomes" id="UP000198569">
    <property type="component" value="Unassembled WGS sequence"/>
</dbReference>
<reference evidence="2" key="1">
    <citation type="submission" date="2016-10" db="EMBL/GenBank/DDBJ databases">
        <authorList>
            <person name="Varghese N."/>
            <person name="Submissions S."/>
        </authorList>
    </citation>
    <scope>NUCLEOTIDE SEQUENCE [LARGE SCALE GENOMIC DNA]</scope>
    <source>
        <strain evidence="2">DSM 15718</strain>
    </source>
</reference>
<dbReference type="RefSeq" id="WP_091429662.1">
    <property type="nucleotide sequence ID" value="NZ_FNMV01000002.1"/>
</dbReference>
<dbReference type="InterPro" id="IPR047713">
    <property type="entry name" value="DHCW_cupin"/>
</dbReference>
<evidence type="ECO:0008006" key="3">
    <source>
        <dbReference type="Google" id="ProtNLM"/>
    </source>
</evidence>